<dbReference type="PANTHER" id="PTHR44936">
    <property type="entry name" value="SENSOR PROTEIN CREC"/>
    <property type="match status" value="1"/>
</dbReference>
<dbReference type="RefSeq" id="WP_143782720.1">
    <property type="nucleotide sequence ID" value="NZ_CP041616.1"/>
</dbReference>
<dbReference type="SUPFAM" id="SSF55874">
    <property type="entry name" value="ATPase domain of HSP90 chaperone/DNA topoisomerase II/histidine kinase"/>
    <property type="match status" value="1"/>
</dbReference>
<accession>A0A516G976</accession>
<dbReference type="InterPro" id="IPR005467">
    <property type="entry name" value="His_kinase_dom"/>
</dbReference>
<dbReference type="Gene3D" id="1.10.287.130">
    <property type="match status" value="1"/>
</dbReference>
<evidence type="ECO:0000313" key="13">
    <source>
        <dbReference type="Proteomes" id="UP000315395"/>
    </source>
</evidence>
<dbReference type="SMART" id="SM00387">
    <property type="entry name" value="HATPase_c"/>
    <property type="match status" value="1"/>
</dbReference>
<reference evidence="12 13" key="1">
    <citation type="submission" date="2019-07" db="EMBL/GenBank/DDBJ databases">
        <title>complete genome sequencing of Ornithinimicrobium sp. H23M54.</title>
        <authorList>
            <person name="Bae J.-W."/>
            <person name="Lee S.-Y."/>
        </authorList>
    </citation>
    <scope>NUCLEOTIDE SEQUENCE [LARGE SCALE GENOMIC DNA]</scope>
    <source>
        <strain evidence="12 13">H23M54</strain>
    </source>
</reference>
<dbReference type="EC" id="2.7.13.3" evidence="3"/>
<keyword evidence="6" id="KW-0808">Transferase</keyword>
<evidence type="ECO:0000256" key="5">
    <source>
        <dbReference type="ARBA" id="ARBA00022553"/>
    </source>
</evidence>
<dbReference type="InterPro" id="IPR036097">
    <property type="entry name" value="HisK_dim/P_sf"/>
</dbReference>
<evidence type="ECO:0000256" key="7">
    <source>
        <dbReference type="ARBA" id="ARBA00022777"/>
    </source>
</evidence>
<name>A0A516G976_9MICO</name>
<dbReference type="Pfam" id="PF00512">
    <property type="entry name" value="HisKA"/>
    <property type="match status" value="1"/>
</dbReference>
<sequence>MGAEFRWVAVVAGIGSAVFSLGLSWLVAALLLKLQRERAVDHSPLVSAWILGFIVLLVVMVVLALTWYAVRRLAERRAARAAQAMRQVTQRAEEYGVGGFALEPLTAEELVPLTSGLEEIDSLSRVLDRNHHALMRALTAERSFAADASHQLRTPLAALLLRLEEISESTDLELARHEADIAIGQTERLAGVVDDLLHRTRAGHADGGRSVSLDTVLTQLTREWEAAFAGENRRISCSIERGMIVRSSASAISQILNTLVENSLAHGAGDVRVQARRSGPAAVIEVTDDGPGIPPHFARTIFERGATTGTGTGLGLAVARETAESFGGRLELAQAEPAIFALFVSMAPVR</sequence>
<proteinExistence type="predicted"/>
<evidence type="ECO:0000256" key="9">
    <source>
        <dbReference type="ARBA" id="ARBA00023026"/>
    </source>
</evidence>
<dbReference type="SUPFAM" id="SSF47384">
    <property type="entry name" value="Homodimeric domain of signal transducing histidine kinase"/>
    <property type="match status" value="1"/>
</dbReference>
<dbReference type="CDD" id="cd00075">
    <property type="entry name" value="HATPase"/>
    <property type="match status" value="1"/>
</dbReference>
<comment type="subcellular location">
    <subcellularLocation>
        <location evidence="2">Cell membrane</location>
        <topology evidence="2">Multi-pass membrane protein</topology>
    </subcellularLocation>
</comment>
<keyword evidence="10" id="KW-0812">Transmembrane</keyword>
<keyword evidence="7 12" id="KW-0418">Kinase</keyword>
<evidence type="ECO:0000256" key="4">
    <source>
        <dbReference type="ARBA" id="ARBA00022475"/>
    </source>
</evidence>
<dbReference type="InterPro" id="IPR036890">
    <property type="entry name" value="HATPase_C_sf"/>
</dbReference>
<gene>
    <name evidence="12" type="ORF">FNH13_06520</name>
</gene>
<dbReference type="OrthoDB" id="5499837at2"/>
<dbReference type="InterPro" id="IPR003594">
    <property type="entry name" value="HATPase_dom"/>
</dbReference>
<comment type="catalytic activity">
    <reaction evidence="1">
        <text>ATP + protein L-histidine = ADP + protein N-phospho-L-histidine.</text>
        <dbReference type="EC" id="2.7.13.3"/>
    </reaction>
</comment>
<keyword evidence="10" id="KW-0472">Membrane</keyword>
<keyword evidence="4" id="KW-1003">Cell membrane</keyword>
<evidence type="ECO:0000256" key="2">
    <source>
        <dbReference type="ARBA" id="ARBA00004651"/>
    </source>
</evidence>
<feature type="transmembrane region" description="Helical" evidence="10">
    <location>
        <begin position="48"/>
        <end position="70"/>
    </location>
</feature>
<keyword evidence="10" id="KW-1133">Transmembrane helix</keyword>
<keyword evidence="9" id="KW-0843">Virulence</keyword>
<keyword evidence="8" id="KW-0902">Two-component regulatory system</keyword>
<dbReference type="GO" id="GO:0000155">
    <property type="term" value="F:phosphorelay sensor kinase activity"/>
    <property type="evidence" value="ECO:0007669"/>
    <property type="project" value="InterPro"/>
</dbReference>
<dbReference type="CDD" id="cd00082">
    <property type="entry name" value="HisKA"/>
    <property type="match status" value="1"/>
</dbReference>
<dbReference type="KEGG" id="orz:FNH13_06520"/>
<evidence type="ECO:0000256" key="6">
    <source>
        <dbReference type="ARBA" id="ARBA00022679"/>
    </source>
</evidence>
<feature type="domain" description="Histidine kinase" evidence="11">
    <location>
        <begin position="147"/>
        <end position="348"/>
    </location>
</feature>
<dbReference type="InterPro" id="IPR004358">
    <property type="entry name" value="Sig_transdc_His_kin-like_C"/>
</dbReference>
<dbReference type="Proteomes" id="UP000315395">
    <property type="component" value="Chromosome"/>
</dbReference>
<dbReference type="GO" id="GO:0005886">
    <property type="term" value="C:plasma membrane"/>
    <property type="evidence" value="ECO:0007669"/>
    <property type="project" value="UniProtKB-SubCell"/>
</dbReference>
<dbReference type="Pfam" id="PF02518">
    <property type="entry name" value="HATPase_c"/>
    <property type="match status" value="1"/>
</dbReference>
<evidence type="ECO:0000256" key="8">
    <source>
        <dbReference type="ARBA" id="ARBA00023012"/>
    </source>
</evidence>
<dbReference type="Gene3D" id="3.30.565.10">
    <property type="entry name" value="Histidine kinase-like ATPase, C-terminal domain"/>
    <property type="match status" value="1"/>
</dbReference>
<dbReference type="PROSITE" id="PS50109">
    <property type="entry name" value="HIS_KIN"/>
    <property type="match status" value="1"/>
</dbReference>
<keyword evidence="13" id="KW-1185">Reference proteome</keyword>
<organism evidence="12 13">
    <name type="scientific">Ornithinimicrobium ciconiae</name>
    <dbReference type="NCBI Taxonomy" id="2594265"/>
    <lineage>
        <taxon>Bacteria</taxon>
        <taxon>Bacillati</taxon>
        <taxon>Actinomycetota</taxon>
        <taxon>Actinomycetes</taxon>
        <taxon>Micrococcales</taxon>
        <taxon>Ornithinimicrobiaceae</taxon>
        <taxon>Ornithinimicrobium</taxon>
    </lineage>
</organism>
<dbReference type="PANTHER" id="PTHR44936:SF9">
    <property type="entry name" value="SENSOR PROTEIN CREC"/>
    <property type="match status" value="1"/>
</dbReference>
<keyword evidence="5" id="KW-0597">Phosphoprotein</keyword>
<dbReference type="InterPro" id="IPR003661">
    <property type="entry name" value="HisK_dim/P_dom"/>
</dbReference>
<dbReference type="InterPro" id="IPR050980">
    <property type="entry name" value="2C_sensor_his_kinase"/>
</dbReference>
<dbReference type="AlphaFoldDB" id="A0A516G976"/>
<evidence type="ECO:0000313" key="12">
    <source>
        <dbReference type="EMBL" id="QDO88045.1"/>
    </source>
</evidence>
<feature type="transmembrane region" description="Helical" evidence="10">
    <location>
        <begin position="7"/>
        <end position="28"/>
    </location>
</feature>
<evidence type="ECO:0000256" key="3">
    <source>
        <dbReference type="ARBA" id="ARBA00012438"/>
    </source>
</evidence>
<protein>
    <recommendedName>
        <fullName evidence="3">histidine kinase</fullName>
        <ecNumber evidence="3">2.7.13.3</ecNumber>
    </recommendedName>
</protein>
<dbReference type="SMART" id="SM00388">
    <property type="entry name" value="HisKA"/>
    <property type="match status" value="1"/>
</dbReference>
<evidence type="ECO:0000259" key="11">
    <source>
        <dbReference type="PROSITE" id="PS50109"/>
    </source>
</evidence>
<dbReference type="PRINTS" id="PR00344">
    <property type="entry name" value="BCTRLSENSOR"/>
</dbReference>
<evidence type="ECO:0000256" key="1">
    <source>
        <dbReference type="ARBA" id="ARBA00000085"/>
    </source>
</evidence>
<evidence type="ECO:0000256" key="10">
    <source>
        <dbReference type="SAM" id="Phobius"/>
    </source>
</evidence>
<dbReference type="EMBL" id="CP041616">
    <property type="protein sequence ID" value="QDO88045.1"/>
    <property type="molecule type" value="Genomic_DNA"/>
</dbReference>